<dbReference type="InterPro" id="IPR009057">
    <property type="entry name" value="Homeodomain-like_sf"/>
</dbReference>
<dbReference type="Proteomes" id="UP000431269">
    <property type="component" value="Chromosome"/>
</dbReference>
<keyword evidence="3" id="KW-0804">Transcription</keyword>
<dbReference type="PROSITE" id="PS50977">
    <property type="entry name" value="HTH_TETR_2"/>
    <property type="match status" value="1"/>
</dbReference>
<keyword evidence="2 4" id="KW-0238">DNA-binding</keyword>
<dbReference type="Pfam" id="PF00440">
    <property type="entry name" value="TetR_N"/>
    <property type="match status" value="1"/>
</dbReference>
<dbReference type="KEGG" id="tsv:DSM104635_00377"/>
<evidence type="ECO:0000313" key="7">
    <source>
        <dbReference type="Proteomes" id="UP000431269"/>
    </source>
</evidence>
<proteinExistence type="predicted"/>
<evidence type="ECO:0000256" key="3">
    <source>
        <dbReference type="ARBA" id="ARBA00023163"/>
    </source>
</evidence>
<evidence type="ECO:0000256" key="4">
    <source>
        <dbReference type="PROSITE-ProRule" id="PRU00335"/>
    </source>
</evidence>
<sequence length="194" mass="21279">MTVAIAARVAATRKEETRDRILETASRLFQERGVDGVGVDEIMRESGLTHGGFYAHFTNKEDLVEQACICAIDAKLDELYELMTSLGDDAAFERHTQRFLKGDPRTDSPTCPMAMLGPEVARREHIQKAYAQRIRRLVGRIAKALDCPREEAMLTLSALVGATVLAAQTSSDAALAKQIMLAARDGLLSCQGDR</sequence>
<dbReference type="AlphaFoldDB" id="A0A6I6MG25"/>
<dbReference type="InterPro" id="IPR036271">
    <property type="entry name" value="Tet_transcr_reg_TetR-rel_C_sf"/>
</dbReference>
<evidence type="ECO:0000256" key="1">
    <source>
        <dbReference type="ARBA" id="ARBA00023015"/>
    </source>
</evidence>
<dbReference type="Gene3D" id="1.10.357.10">
    <property type="entry name" value="Tetracycline Repressor, domain 2"/>
    <property type="match status" value="1"/>
</dbReference>
<dbReference type="SUPFAM" id="SSF48498">
    <property type="entry name" value="Tetracyclin repressor-like, C-terminal domain"/>
    <property type="match status" value="1"/>
</dbReference>
<dbReference type="SUPFAM" id="SSF46689">
    <property type="entry name" value="Homeodomain-like"/>
    <property type="match status" value="1"/>
</dbReference>
<evidence type="ECO:0000313" key="6">
    <source>
        <dbReference type="EMBL" id="QGZ93565.1"/>
    </source>
</evidence>
<evidence type="ECO:0000259" key="5">
    <source>
        <dbReference type="PROSITE" id="PS50977"/>
    </source>
</evidence>
<protein>
    <submittedName>
        <fullName evidence="6">AcrAB operon repressor</fullName>
    </submittedName>
</protein>
<dbReference type="PANTHER" id="PTHR47506">
    <property type="entry name" value="TRANSCRIPTIONAL REGULATORY PROTEIN"/>
    <property type="match status" value="1"/>
</dbReference>
<gene>
    <name evidence="6" type="primary">acrR_2</name>
    <name evidence="6" type="ORF">DSM104635_00377</name>
</gene>
<dbReference type="GO" id="GO:0003677">
    <property type="term" value="F:DNA binding"/>
    <property type="evidence" value="ECO:0007669"/>
    <property type="project" value="UniProtKB-UniRule"/>
</dbReference>
<dbReference type="EMBL" id="CP047045">
    <property type="protein sequence ID" value="QGZ93565.1"/>
    <property type="molecule type" value="Genomic_DNA"/>
</dbReference>
<dbReference type="PANTHER" id="PTHR47506:SF7">
    <property type="entry name" value="TRANSCRIPTIONAL REGULATORY PROTEIN"/>
    <property type="match status" value="1"/>
</dbReference>
<reference evidence="7" key="1">
    <citation type="submission" date="2019-12" db="EMBL/GenBank/DDBJ databases">
        <title>Complete genome of Terracaulis silvestris 0127_4.</title>
        <authorList>
            <person name="Vieira S."/>
            <person name="Riedel T."/>
            <person name="Sproer C."/>
            <person name="Pascual J."/>
            <person name="Boedeker C."/>
            <person name="Overmann J."/>
        </authorList>
    </citation>
    <scope>NUCLEOTIDE SEQUENCE [LARGE SCALE GENOMIC DNA]</scope>
    <source>
        <strain evidence="7">0127_4</strain>
    </source>
</reference>
<dbReference type="Gene3D" id="1.10.10.60">
    <property type="entry name" value="Homeodomain-like"/>
    <property type="match status" value="1"/>
</dbReference>
<evidence type="ECO:0000256" key="2">
    <source>
        <dbReference type="ARBA" id="ARBA00023125"/>
    </source>
</evidence>
<feature type="domain" description="HTH tetR-type" evidence="5">
    <location>
        <begin position="15"/>
        <end position="75"/>
    </location>
</feature>
<organism evidence="6 7">
    <name type="scientific">Terricaulis silvestris</name>
    <dbReference type="NCBI Taxonomy" id="2686094"/>
    <lineage>
        <taxon>Bacteria</taxon>
        <taxon>Pseudomonadati</taxon>
        <taxon>Pseudomonadota</taxon>
        <taxon>Alphaproteobacteria</taxon>
        <taxon>Caulobacterales</taxon>
        <taxon>Caulobacteraceae</taxon>
        <taxon>Terricaulis</taxon>
    </lineage>
</organism>
<keyword evidence="1" id="KW-0805">Transcription regulation</keyword>
<keyword evidence="7" id="KW-1185">Reference proteome</keyword>
<dbReference type="PRINTS" id="PR00455">
    <property type="entry name" value="HTHTETR"/>
</dbReference>
<name>A0A6I6MG25_9CAUL</name>
<feature type="DNA-binding region" description="H-T-H motif" evidence="4">
    <location>
        <begin position="38"/>
        <end position="57"/>
    </location>
</feature>
<dbReference type="RefSeq" id="WP_158764565.1">
    <property type="nucleotide sequence ID" value="NZ_CP047045.1"/>
</dbReference>
<dbReference type="InterPro" id="IPR001647">
    <property type="entry name" value="HTH_TetR"/>
</dbReference>
<accession>A0A6I6MG25</accession>